<protein>
    <recommendedName>
        <fullName evidence="1">Reverse transcriptase domain-containing protein</fullName>
    </recommendedName>
</protein>
<evidence type="ECO:0000313" key="2">
    <source>
        <dbReference type="EnsemblPlants" id="cds.evm.model.07.1861"/>
    </source>
</evidence>
<reference evidence="2" key="2">
    <citation type="submission" date="2021-03" db="UniProtKB">
        <authorList>
            <consortium name="EnsemblPlants"/>
        </authorList>
    </citation>
    <scope>IDENTIFICATION</scope>
</reference>
<evidence type="ECO:0000259" key="1">
    <source>
        <dbReference type="Pfam" id="PF00078"/>
    </source>
</evidence>
<dbReference type="Pfam" id="PF00078">
    <property type="entry name" value="RVT_1"/>
    <property type="match status" value="1"/>
</dbReference>
<keyword evidence="3" id="KW-1185">Reference proteome</keyword>
<dbReference type="Proteomes" id="UP000596661">
    <property type="component" value="Chromosome 7"/>
</dbReference>
<organism evidence="2 3">
    <name type="scientific">Cannabis sativa</name>
    <name type="common">Hemp</name>
    <name type="synonym">Marijuana</name>
    <dbReference type="NCBI Taxonomy" id="3483"/>
    <lineage>
        <taxon>Eukaryota</taxon>
        <taxon>Viridiplantae</taxon>
        <taxon>Streptophyta</taxon>
        <taxon>Embryophyta</taxon>
        <taxon>Tracheophyta</taxon>
        <taxon>Spermatophyta</taxon>
        <taxon>Magnoliopsida</taxon>
        <taxon>eudicotyledons</taxon>
        <taxon>Gunneridae</taxon>
        <taxon>Pentapetalae</taxon>
        <taxon>rosids</taxon>
        <taxon>fabids</taxon>
        <taxon>Rosales</taxon>
        <taxon>Cannabaceae</taxon>
        <taxon>Cannabis</taxon>
    </lineage>
</organism>
<feature type="domain" description="Reverse transcriptase" evidence="1">
    <location>
        <begin position="2"/>
        <end position="143"/>
    </location>
</feature>
<name>A0A803Q446_CANSA</name>
<sequence length="409" mass="46514">MVTKILVARFKEVLLLVIFDTQSAFLPNRLITDNILVAFELVHAIKNKTTGRNGIASIKLDMSKALDRVEWRFLEEVMRKMGFADGWIMLFMGCLTTNNFSFLVNGEVTSNLIPTRGLSQGCPLSPYLFLICAEGLSRLLQHEQSIGKKLGRDLLTKGLRWKIGEGRFVKCASDPWIPGYTTIFPTRYIGSSNGVVANSITEERQWNVSMLQQYKVVIFLQLPLKTKTLALAPRHPCHGGNSFGPYKKSRSLPGVSFMMLYLWLLHLFKERSLLIPLAPFVDKLGNQRDMLILAANMPRLFGELKTICSIGTRVHQCVMETTCYIFQQPTPNWRWNKFFVQCGLFGLNVIKWYMVVKQELPKDLATFSTVFIQNFRAAQRKPTASAISALAMYNYYIINTVVSTSSRRP</sequence>
<evidence type="ECO:0000313" key="3">
    <source>
        <dbReference type="Proteomes" id="UP000596661"/>
    </source>
</evidence>
<dbReference type="PANTHER" id="PTHR46890">
    <property type="entry name" value="NON-LTR RETROLELEMENT REVERSE TRANSCRIPTASE-LIKE PROTEIN-RELATED"/>
    <property type="match status" value="1"/>
</dbReference>
<accession>A0A803Q446</accession>
<dbReference type="EMBL" id="UZAU01000675">
    <property type="status" value="NOT_ANNOTATED_CDS"/>
    <property type="molecule type" value="Genomic_DNA"/>
</dbReference>
<dbReference type="EnsemblPlants" id="evm.model.07.1861">
    <property type="protein sequence ID" value="cds.evm.model.07.1861"/>
    <property type="gene ID" value="evm.TU.07.1861"/>
</dbReference>
<proteinExistence type="predicted"/>
<reference evidence="2" key="1">
    <citation type="submission" date="2018-11" db="EMBL/GenBank/DDBJ databases">
        <authorList>
            <person name="Grassa J C."/>
        </authorList>
    </citation>
    <scope>NUCLEOTIDE SEQUENCE [LARGE SCALE GENOMIC DNA]</scope>
</reference>
<dbReference type="AlphaFoldDB" id="A0A803Q446"/>
<dbReference type="InterPro" id="IPR052343">
    <property type="entry name" value="Retrotransposon-Effector_Assoc"/>
</dbReference>
<dbReference type="PANTHER" id="PTHR46890:SF48">
    <property type="entry name" value="RNA-DIRECTED DNA POLYMERASE"/>
    <property type="match status" value="1"/>
</dbReference>
<dbReference type="Gramene" id="evm.model.07.1861">
    <property type="protein sequence ID" value="cds.evm.model.07.1861"/>
    <property type="gene ID" value="evm.TU.07.1861"/>
</dbReference>
<dbReference type="InterPro" id="IPR000477">
    <property type="entry name" value="RT_dom"/>
</dbReference>